<name>A0A6A6P669_9PEZI</name>
<accession>A0A6A6P669</accession>
<evidence type="ECO:0000313" key="3">
    <source>
        <dbReference type="EMBL" id="KAF2459369.1"/>
    </source>
</evidence>
<evidence type="ECO:0000256" key="2">
    <source>
        <dbReference type="SAM" id="SignalP"/>
    </source>
</evidence>
<dbReference type="AlphaFoldDB" id="A0A6A6P669"/>
<protein>
    <submittedName>
        <fullName evidence="3">Uncharacterized protein</fullName>
    </submittedName>
</protein>
<dbReference type="Proteomes" id="UP000799766">
    <property type="component" value="Unassembled WGS sequence"/>
</dbReference>
<evidence type="ECO:0000256" key="1">
    <source>
        <dbReference type="SAM" id="MobiDB-lite"/>
    </source>
</evidence>
<keyword evidence="4" id="KW-1185">Reference proteome</keyword>
<reference evidence="3" key="1">
    <citation type="journal article" date="2020" name="Stud. Mycol.">
        <title>101 Dothideomycetes genomes: a test case for predicting lifestyles and emergence of pathogens.</title>
        <authorList>
            <person name="Haridas S."/>
            <person name="Albert R."/>
            <person name="Binder M."/>
            <person name="Bloem J."/>
            <person name="Labutti K."/>
            <person name="Salamov A."/>
            <person name="Andreopoulos B."/>
            <person name="Baker S."/>
            <person name="Barry K."/>
            <person name="Bills G."/>
            <person name="Bluhm B."/>
            <person name="Cannon C."/>
            <person name="Castanera R."/>
            <person name="Culley D."/>
            <person name="Daum C."/>
            <person name="Ezra D."/>
            <person name="Gonzalez J."/>
            <person name="Henrissat B."/>
            <person name="Kuo A."/>
            <person name="Liang C."/>
            <person name="Lipzen A."/>
            <person name="Lutzoni F."/>
            <person name="Magnuson J."/>
            <person name="Mondo S."/>
            <person name="Nolan M."/>
            <person name="Ohm R."/>
            <person name="Pangilinan J."/>
            <person name="Park H.-J."/>
            <person name="Ramirez L."/>
            <person name="Alfaro M."/>
            <person name="Sun H."/>
            <person name="Tritt A."/>
            <person name="Yoshinaga Y."/>
            <person name="Zwiers L.-H."/>
            <person name="Turgeon B."/>
            <person name="Goodwin S."/>
            <person name="Spatafora J."/>
            <person name="Crous P."/>
            <person name="Grigoriev I."/>
        </authorList>
    </citation>
    <scope>NUCLEOTIDE SEQUENCE</scope>
    <source>
        <strain evidence="3">ATCC 16933</strain>
    </source>
</reference>
<proteinExistence type="predicted"/>
<sequence>MAWNVLLLLEGACEKLAALPTILILGGEVDPPVPMLTTAPNKSLTPLSVMLFISSRQKTVGLLVAIPPSTYFLPWIVTGLKYAGAAEVARATSQILTSSRKSAMQIICDESPLPHEGKEEEEEEEKEKEEQKN</sequence>
<feature type="region of interest" description="Disordered" evidence="1">
    <location>
        <begin position="107"/>
        <end position="133"/>
    </location>
</feature>
<evidence type="ECO:0000313" key="4">
    <source>
        <dbReference type="Proteomes" id="UP000799766"/>
    </source>
</evidence>
<keyword evidence="2" id="KW-0732">Signal</keyword>
<feature type="signal peptide" evidence="2">
    <location>
        <begin position="1"/>
        <end position="18"/>
    </location>
</feature>
<feature type="chain" id="PRO_5025533387" evidence="2">
    <location>
        <begin position="19"/>
        <end position="133"/>
    </location>
</feature>
<gene>
    <name evidence="3" type="ORF">BDY21DRAFT_362120</name>
</gene>
<organism evidence="3 4">
    <name type="scientific">Lineolata rhizophorae</name>
    <dbReference type="NCBI Taxonomy" id="578093"/>
    <lineage>
        <taxon>Eukaryota</taxon>
        <taxon>Fungi</taxon>
        <taxon>Dikarya</taxon>
        <taxon>Ascomycota</taxon>
        <taxon>Pezizomycotina</taxon>
        <taxon>Dothideomycetes</taxon>
        <taxon>Dothideomycetes incertae sedis</taxon>
        <taxon>Lineolatales</taxon>
        <taxon>Lineolataceae</taxon>
        <taxon>Lineolata</taxon>
    </lineage>
</organism>
<dbReference type="EMBL" id="MU001675">
    <property type="protein sequence ID" value="KAF2459369.1"/>
    <property type="molecule type" value="Genomic_DNA"/>
</dbReference>